<feature type="region of interest" description="Disordered" evidence="7">
    <location>
        <begin position="677"/>
        <end position="719"/>
    </location>
</feature>
<comment type="similarity">
    <text evidence="2">Belongs to the oligopeptide OPT transporter family.</text>
</comment>
<evidence type="ECO:0000256" key="4">
    <source>
        <dbReference type="ARBA" id="ARBA00022692"/>
    </source>
</evidence>
<feature type="region of interest" description="Disordered" evidence="7">
    <location>
        <begin position="171"/>
        <end position="217"/>
    </location>
</feature>
<sequence length="758" mass="80658">MPPPSFTLRSLLVGLVIGALITFSNTYFGLQTGWISTMAMPSALIGFSVFKVFSKYLSYPFTPIENVLIQTVAGAVGTMPLGCGFVGVIPALEFLIRDGEDGPSGDGGTGEGGPLRMNFWKLALWSLGVCLFGVVFAVPLRKEVIVREKLKFPSGTASALMLRVLHGGGQSEKDAQRSVAASTGDQQDEEHAEPLLSRGIEERETLPQQATRESEDVKRDWRSKMRLLIGAFALSGIYTLFSYFVPQVRDIPILGLTLANNWLWTLNPSPAYVGQGIIMGPSTCMHMLFGAVLGWGILSPLAKARGWAPGPVDSWEDGSKAWIVWVSLAIMLADSIVSLGWLVVKPAVGAAPKIINRFYNTRIGRWVVAKSPSIPSRYSYQYSALSPITEESSSPSNVAQPGLDSKTSDDDDAPPSQLISMRTVLILLPLTLILNVICMHVVFGDVISPLLSSLATLLAVLLSVMGVRALGETDLNPVSGISKLTQLLFSIATPSSHFSRRTALVTNLLAGAVSESGALQAGDMMQDLKTGHILGASPKAQFYGQMIGSLVGAVLSTAVYKMYVNVYEVPGPMFQTPTAYVWIFTARLVTGQGLPPMAWEASTIAGAVFVAITILRIIAASPIANGGRPYGTPAPWRSWIPGGIAVAVGIFNVPSFTLARAIGGVIAWWWSRGHTASNGELKPETEPSQADGLTQPTESDDRSLTSGRQSTSDAAKDRTDAADAAASSVVVLASGLILGEGIMSIVNLLLASGDVPHL</sequence>
<protein>
    <submittedName>
        <fullName evidence="9">Uncharacterized protein</fullName>
    </submittedName>
</protein>
<feature type="transmembrane region" description="Helical" evidence="8">
    <location>
        <begin position="542"/>
        <end position="560"/>
    </location>
</feature>
<feature type="transmembrane region" description="Helical" evidence="8">
    <location>
        <begin position="66"/>
        <end position="89"/>
    </location>
</feature>
<dbReference type="AlphaFoldDB" id="A0A1L9TTQ2"/>
<gene>
    <name evidence="9" type="ORF">ASPSYDRAFT_145650</name>
</gene>
<dbReference type="PANTHER" id="PTHR31645:SF0">
    <property type="entry name" value="OLIGOPEPTIDE TRANSPORTER YGL114W-RELATED"/>
    <property type="match status" value="1"/>
</dbReference>
<feature type="transmembrane region" description="Helical" evidence="8">
    <location>
        <begin position="424"/>
        <end position="443"/>
    </location>
</feature>
<evidence type="ECO:0000256" key="3">
    <source>
        <dbReference type="ARBA" id="ARBA00022448"/>
    </source>
</evidence>
<dbReference type="Pfam" id="PF03169">
    <property type="entry name" value="OPT"/>
    <property type="match status" value="1"/>
</dbReference>
<feature type="transmembrane region" description="Helical" evidence="8">
    <location>
        <begin position="34"/>
        <end position="54"/>
    </location>
</feature>
<comment type="subcellular location">
    <subcellularLocation>
        <location evidence="1">Membrane</location>
        <topology evidence="1">Multi-pass membrane protein</topology>
    </subcellularLocation>
</comment>
<dbReference type="OrthoDB" id="627262at2759"/>
<feature type="compositionally biased region" description="Polar residues" evidence="7">
    <location>
        <begin position="686"/>
        <end position="697"/>
    </location>
</feature>
<feature type="transmembrane region" description="Helical" evidence="8">
    <location>
        <begin position="227"/>
        <end position="245"/>
    </location>
</feature>
<dbReference type="InterPro" id="IPR004813">
    <property type="entry name" value="OPT"/>
</dbReference>
<dbReference type="VEuPathDB" id="FungiDB:ASPSYDRAFT_145650"/>
<keyword evidence="6 8" id="KW-0472">Membrane</keyword>
<accession>A0A1L9TTQ2</accession>
<evidence type="ECO:0000313" key="10">
    <source>
        <dbReference type="Proteomes" id="UP000184356"/>
    </source>
</evidence>
<dbReference type="GO" id="GO:0000329">
    <property type="term" value="C:fungal-type vacuole membrane"/>
    <property type="evidence" value="ECO:0007669"/>
    <property type="project" value="TreeGrafter"/>
</dbReference>
<evidence type="ECO:0000256" key="1">
    <source>
        <dbReference type="ARBA" id="ARBA00004141"/>
    </source>
</evidence>
<feature type="region of interest" description="Disordered" evidence="7">
    <location>
        <begin position="389"/>
        <end position="413"/>
    </location>
</feature>
<evidence type="ECO:0000256" key="6">
    <source>
        <dbReference type="ARBA" id="ARBA00023136"/>
    </source>
</evidence>
<feature type="transmembrane region" description="Helical" evidence="8">
    <location>
        <begin position="644"/>
        <end position="670"/>
    </location>
</feature>
<feature type="transmembrane region" description="Helical" evidence="8">
    <location>
        <begin position="322"/>
        <end position="344"/>
    </location>
</feature>
<feature type="transmembrane region" description="Helical" evidence="8">
    <location>
        <begin position="285"/>
        <end position="302"/>
    </location>
</feature>
<evidence type="ECO:0000256" key="2">
    <source>
        <dbReference type="ARBA" id="ARBA00008807"/>
    </source>
</evidence>
<evidence type="ECO:0000256" key="5">
    <source>
        <dbReference type="ARBA" id="ARBA00022989"/>
    </source>
</evidence>
<dbReference type="Proteomes" id="UP000184356">
    <property type="component" value="Unassembled WGS sequence"/>
</dbReference>
<dbReference type="EMBL" id="KV878583">
    <property type="protein sequence ID" value="OJJ62804.1"/>
    <property type="molecule type" value="Genomic_DNA"/>
</dbReference>
<dbReference type="InterPro" id="IPR045035">
    <property type="entry name" value="YSL-like"/>
</dbReference>
<name>A0A1L9TTQ2_9EURO</name>
<evidence type="ECO:0000313" key="9">
    <source>
        <dbReference type="EMBL" id="OJJ62804.1"/>
    </source>
</evidence>
<dbReference type="RefSeq" id="XP_040706610.1">
    <property type="nucleotide sequence ID" value="XM_040841546.1"/>
</dbReference>
<dbReference type="STRING" id="1036612.A0A1L9TTQ2"/>
<reference evidence="10" key="1">
    <citation type="journal article" date="2017" name="Genome Biol.">
        <title>Comparative genomics reveals high biological diversity and specific adaptations in the industrially and medically important fungal genus Aspergillus.</title>
        <authorList>
            <person name="de Vries R.P."/>
            <person name="Riley R."/>
            <person name="Wiebenga A."/>
            <person name="Aguilar-Osorio G."/>
            <person name="Amillis S."/>
            <person name="Uchima C.A."/>
            <person name="Anderluh G."/>
            <person name="Asadollahi M."/>
            <person name="Askin M."/>
            <person name="Barry K."/>
            <person name="Battaglia E."/>
            <person name="Bayram O."/>
            <person name="Benocci T."/>
            <person name="Braus-Stromeyer S.A."/>
            <person name="Caldana C."/>
            <person name="Canovas D."/>
            <person name="Cerqueira G.C."/>
            <person name="Chen F."/>
            <person name="Chen W."/>
            <person name="Choi C."/>
            <person name="Clum A."/>
            <person name="Dos Santos R.A."/>
            <person name="Damasio A.R."/>
            <person name="Diallinas G."/>
            <person name="Emri T."/>
            <person name="Fekete E."/>
            <person name="Flipphi M."/>
            <person name="Freyberg S."/>
            <person name="Gallo A."/>
            <person name="Gournas C."/>
            <person name="Habgood R."/>
            <person name="Hainaut M."/>
            <person name="Harispe M.L."/>
            <person name="Henrissat B."/>
            <person name="Hilden K.S."/>
            <person name="Hope R."/>
            <person name="Hossain A."/>
            <person name="Karabika E."/>
            <person name="Karaffa L."/>
            <person name="Karanyi Z."/>
            <person name="Krasevec N."/>
            <person name="Kuo A."/>
            <person name="Kusch H."/>
            <person name="LaButti K."/>
            <person name="Lagendijk E.L."/>
            <person name="Lapidus A."/>
            <person name="Levasseur A."/>
            <person name="Lindquist E."/>
            <person name="Lipzen A."/>
            <person name="Logrieco A.F."/>
            <person name="MacCabe A."/>
            <person name="Maekelae M.R."/>
            <person name="Malavazi I."/>
            <person name="Melin P."/>
            <person name="Meyer V."/>
            <person name="Mielnichuk N."/>
            <person name="Miskei M."/>
            <person name="Molnar A.P."/>
            <person name="Mule G."/>
            <person name="Ngan C.Y."/>
            <person name="Orejas M."/>
            <person name="Orosz E."/>
            <person name="Ouedraogo J.P."/>
            <person name="Overkamp K.M."/>
            <person name="Park H.-S."/>
            <person name="Perrone G."/>
            <person name="Piumi F."/>
            <person name="Punt P.J."/>
            <person name="Ram A.F."/>
            <person name="Ramon A."/>
            <person name="Rauscher S."/>
            <person name="Record E."/>
            <person name="Riano-Pachon D.M."/>
            <person name="Robert V."/>
            <person name="Roehrig J."/>
            <person name="Ruller R."/>
            <person name="Salamov A."/>
            <person name="Salih N.S."/>
            <person name="Samson R.A."/>
            <person name="Sandor E."/>
            <person name="Sanguinetti M."/>
            <person name="Schuetze T."/>
            <person name="Sepcic K."/>
            <person name="Shelest E."/>
            <person name="Sherlock G."/>
            <person name="Sophianopoulou V."/>
            <person name="Squina F.M."/>
            <person name="Sun H."/>
            <person name="Susca A."/>
            <person name="Todd R.B."/>
            <person name="Tsang A."/>
            <person name="Unkles S.E."/>
            <person name="van de Wiele N."/>
            <person name="van Rossen-Uffink D."/>
            <person name="Oliveira J.V."/>
            <person name="Vesth T.C."/>
            <person name="Visser J."/>
            <person name="Yu J.-H."/>
            <person name="Zhou M."/>
            <person name="Andersen M.R."/>
            <person name="Archer D.B."/>
            <person name="Baker S.E."/>
            <person name="Benoit I."/>
            <person name="Brakhage A.A."/>
            <person name="Braus G.H."/>
            <person name="Fischer R."/>
            <person name="Frisvad J.C."/>
            <person name="Goldman G.H."/>
            <person name="Houbraken J."/>
            <person name="Oakley B."/>
            <person name="Pocsi I."/>
            <person name="Scazzocchio C."/>
            <person name="Seiboth B."/>
            <person name="vanKuyk P.A."/>
            <person name="Wortman J."/>
            <person name="Dyer P.S."/>
            <person name="Grigoriev I.V."/>
        </authorList>
    </citation>
    <scope>NUCLEOTIDE SEQUENCE [LARGE SCALE GENOMIC DNA]</scope>
    <source>
        <strain evidence="10">CBS 593.65</strain>
    </source>
</reference>
<feature type="transmembrane region" description="Helical" evidence="8">
    <location>
        <begin position="449"/>
        <end position="470"/>
    </location>
</feature>
<keyword evidence="5 8" id="KW-1133">Transmembrane helix</keyword>
<feature type="compositionally biased region" description="Polar residues" evidence="7">
    <location>
        <begin position="389"/>
        <end position="399"/>
    </location>
</feature>
<proteinExistence type="inferred from homology"/>
<keyword evidence="3" id="KW-0813">Transport</keyword>
<dbReference type="PANTHER" id="PTHR31645">
    <property type="entry name" value="OLIGOPEPTIDE TRANSPORTER YGL114W-RELATED"/>
    <property type="match status" value="1"/>
</dbReference>
<keyword evidence="4 8" id="KW-0812">Transmembrane</keyword>
<dbReference type="GO" id="GO:0035673">
    <property type="term" value="F:oligopeptide transmembrane transporter activity"/>
    <property type="evidence" value="ECO:0007669"/>
    <property type="project" value="InterPro"/>
</dbReference>
<feature type="transmembrane region" description="Helical" evidence="8">
    <location>
        <begin position="122"/>
        <end position="140"/>
    </location>
</feature>
<evidence type="ECO:0000256" key="7">
    <source>
        <dbReference type="SAM" id="MobiDB-lite"/>
    </source>
</evidence>
<dbReference type="GeneID" id="63757619"/>
<keyword evidence="10" id="KW-1185">Reference proteome</keyword>
<feature type="transmembrane region" description="Helical" evidence="8">
    <location>
        <begin position="7"/>
        <end position="28"/>
    </location>
</feature>
<organism evidence="9 10">
    <name type="scientific">Aspergillus sydowii CBS 593.65</name>
    <dbReference type="NCBI Taxonomy" id="1036612"/>
    <lineage>
        <taxon>Eukaryota</taxon>
        <taxon>Fungi</taxon>
        <taxon>Dikarya</taxon>
        <taxon>Ascomycota</taxon>
        <taxon>Pezizomycotina</taxon>
        <taxon>Eurotiomycetes</taxon>
        <taxon>Eurotiomycetidae</taxon>
        <taxon>Eurotiales</taxon>
        <taxon>Aspergillaceae</taxon>
        <taxon>Aspergillus</taxon>
        <taxon>Aspergillus subgen. Nidulantes</taxon>
    </lineage>
</organism>
<dbReference type="NCBIfam" id="TIGR00728">
    <property type="entry name" value="OPT_sfam"/>
    <property type="match status" value="1"/>
</dbReference>
<feature type="transmembrane region" description="Helical" evidence="8">
    <location>
        <begin position="601"/>
        <end position="624"/>
    </location>
</feature>
<evidence type="ECO:0000256" key="8">
    <source>
        <dbReference type="SAM" id="Phobius"/>
    </source>
</evidence>